<sequence>MNAAKLPASKDVDMAVMHSAEACKAKSHKLVPSEINRNIIDEVLEIYELKTVFTEQGVSMPNKILMYGPPGSGKTITAYYLAHMLGLPLILVRLDTIIGSYLRETAGNIRKIFDYAIKTPCVFFLDEFVAIARNRTGNRDVQEMSRVVNTLLQCLDEFQADSILLAATNLDEELDTAVWRRFDTKMKYEVPTASERRIYTQKLFDNYEKSQLIDDIAHVFATSSFAEMEQIYMKAKRKSILRATAITLQHIKEAKEEYMGEPAVRIHFFECSLVLWYR</sequence>
<reference evidence="5 6" key="1">
    <citation type="submission" date="2020-08" db="EMBL/GenBank/DDBJ databases">
        <title>Genomic Encyclopedia of Type Strains, Phase III (KMG-III): the genomes of soil and plant-associated and newly described type strains.</title>
        <authorList>
            <person name="Whitman W."/>
        </authorList>
    </citation>
    <scope>NUCLEOTIDE SEQUENCE [LARGE SCALE GENOMIC DNA]</scope>
    <source>
        <strain evidence="5 6">CECT 8234</strain>
    </source>
</reference>
<dbReference type="AlphaFoldDB" id="A0A7W5CDZ5"/>
<organism evidence="5 6">
    <name type="scientific">Paenibacillus endophyticus</name>
    <dbReference type="NCBI Taxonomy" id="1294268"/>
    <lineage>
        <taxon>Bacteria</taxon>
        <taxon>Bacillati</taxon>
        <taxon>Bacillota</taxon>
        <taxon>Bacilli</taxon>
        <taxon>Bacillales</taxon>
        <taxon>Paenibacillaceae</taxon>
        <taxon>Paenibacillus</taxon>
    </lineage>
</organism>
<name>A0A7W5CDZ5_9BACL</name>
<dbReference type="Proteomes" id="UP000518605">
    <property type="component" value="Unassembled WGS sequence"/>
</dbReference>
<dbReference type="GO" id="GO:0005524">
    <property type="term" value="F:ATP binding"/>
    <property type="evidence" value="ECO:0007669"/>
    <property type="project" value="UniProtKB-KW"/>
</dbReference>
<dbReference type="GO" id="GO:0016887">
    <property type="term" value="F:ATP hydrolysis activity"/>
    <property type="evidence" value="ECO:0007669"/>
    <property type="project" value="InterPro"/>
</dbReference>
<dbReference type="InterPro" id="IPR050221">
    <property type="entry name" value="26S_Proteasome_ATPase"/>
</dbReference>
<evidence type="ECO:0000259" key="4">
    <source>
        <dbReference type="SMART" id="SM00382"/>
    </source>
</evidence>
<dbReference type="InterPro" id="IPR027417">
    <property type="entry name" value="P-loop_NTPase"/>
</dbReference>
<dbReference type="EMBL" id="JACHXW010000030">
    <property type="protein sequence ID" value="MBB3155930.1"/>
    <property type="molecule type" value="Genomic_DNA"/>
</dbReference>
<dbReference type="PANTHER" id="PTHR23073">
    <property type="entry name" value="26S PROTEASOME REGULATORY SUBUNIT"/>
    <property type="match status" value="1"/>
</dbReference>
<dbReference type="InterPro" id="IPR003959">
    <property type="entry name" value="ATPase_AAA_core"/>
</dbReference>
<dbReference type="RefSeq" id="WP_183570995.1">
    <property type="nucleotide sequence ID" value="NZ_CBCSLB010000031.1"/>
</dbReference>
<dbReference type="Pfam" id="PF00004">
    <property type="entry name" value="AAA"/>
    <property type="match status" value="1"/>
</dbReference>
<keyword evidence="2" id="KW-0547">Nucleotide-binding</keyword>
<dbReference type="Gene3D" id="3.40.50.300">
    <property type="entry name" value="P-loop containing nucleotide triphosphate hydrolases"/>
    <property type="match status" value="1"/>
</dbReference>
<feature type="domain" description="AAA+ ATPase" evidence="4">
    <location>
        <begin position="60"/>
        <end position="192"/>
    </location>
</feature>
<evidence type="ECO:0000313" key="5">
    <source>
        <dbReference type="EMBL" id="MBB3155930.1"/>
    </source>
</evidence>
<comment type="caution">
    <text evidence="5">The sequence shown here is derived from an EMBL/GenBank/DDBJ whole genome shotgun (WGS) entry which is preliminary data.</text>
</comment>
<evidence type="ECO:0000256" key="2">
    <source>
        <dbReference type="ARBA" id="ARBA00022741"/>
    </source>
</evidence>
<proteinExistence type="inferred from homology"/>
<dbReference type="SMART" id="SM00382">
    <property type="entry name" value="AAA"/>
    <property type="match status" value="1"/>
</dbReference>
<protein>
    <submittedName>
        <fullName evidence="5">SpoVK/Ycf46/Vps4 family AAA+-type ATPase</fullName>
    </submittedName>
</protein>
<evidence type="ECO:0000256" key="1">
    <source>
        <dbReference type="ARBA" id="ARBA00006914"/>
    </source>
</evidence>
<keyword evidence="6" id="KW-1185">Reference proteome</keyword>
<evidence type="ECO:0000313" key="6">
    <source>
        <dbReference type="Proteomes" id="UP000518605"/>
    </source>
</evidence>
<accession>A0A7W5CDZ5</accession>
<dbReference type="CDD" id="cd19481">
    <property type="entry name" value="RecA-like_protease"/>
    <property type="match status" value="1"/>
</dbReference>
<comment type="similarity">
    <text evidence="1">Belongs to the AAA ATPase family.</text>
</comment>
<evidence type="ECO:0000256" key="3">
    <source>
        <dbReference type="ARBA" id="ARBA00022840"/>
    </source>
</evidence>
<dbReference type="InterPro" id="IPR003593">
    <property type="entry name" value="AAA+_ATPase"/>
</dbReference>
<keyword evidence="3" id="KW-0067">ATP-binding</keyword>
<dbReference type="SUPFAM" id="SSF52540">
    <property type="entry name" value="P-loop containing nucleoside triphosphate hydrolases"/>
    <property type="match status" value="1"/>
</dbReference>
<gene>
    <name evidence="5" type="ORF">FHS16_006046</name>
</gene>